<keyword evidence="3" id="KW-1185">Reference proteome</keyword>
<evidence type="ECO:0000313" key="2">
    <source>
        <dbReference type="EnsemblPlants" id="PNT64252"/>
    </source>
</evidence>
<protein>
    <submittedName>
        <fullName evidence="1 2">Uncharacterized protein</fullName>
    </submittedName>
</protein>
<dbReference type="AlphaFoldDB" id="A0A2K2CQF1"/>
<organism evidence="1">
    <name type="scientific">Brachypodium distachyon</name>
    <name type="common">Purple false brome</name>
    <name type="synonym">Trachynia distachya</name>
    <dbReference type="NCBI Taxonomy" id="15368"/>
    <lineage>
        <taxon>Eukaryota</taxon>
        <taxon>Viridiplantae</taxon>
        <taxon>Streptophyta</taxon>
        <taxon>Embryophyta</taxon>
        <taxon>Tracheophyta</taxon>
        <taxon>Spermatophyta</taxon>
        <taxon>Magnoliopsida</taxon>
        <taxon>Liliopsida</taxon>
        <taxon>Poales</taxon>
        <taxon>Poaceae</taxon>
        <taxon>BOP clade</taxon>
        <taxon>Pooideae</taxon>
        <taxon>Stipodae</taxon>
        <taxon>Brachypodieae</taxon>
        <taxon>Brachypodium</taxon>
    </lineage>
</organism>
<reference evidence="1" key="2">
    <citation type="submission" date="2017-06" db="EMBL/GenBank/DDBJ databases">
        <title>WGS assembly of Brachypodium distachyon.</title>
        <authorList>
            <consortium name="The International Brachypodium Initiative"/>
            <person name="Lucas S."/>
            <person name="Harmon-Smith M."/>
            <person name="Lail K."/>
            <person name="Tice H."/>
            <person name="Grimwood J."/>
            <person name="Bruce D."/>
            <person name="Barry K."/>
            <person name="Shu S."/>
            <person name="Lindquist E."/>
            <person name="Wang M."/>
            <person name="Pitluck S."/>
            <person name="Vogel J.P."/>
            <person name="Garvin D.F."/>
            <person name="Mockler T.C."/>
            <person name="Schmutz J."/>
            <person name="Rokhsar D."/>
            <person name="Bevan M.W."/>
        </authorList>
    </citation>
    <scope>NUCLEOTIDE SEQUENCE</scope>
    <source>
        <strain evidence="1">Bd21</strain>
    </source>
</reference>
<evidence type="ECO:0000313" key="3">
    <source>
        <dbReference type="Proteomes" id="UP000008810"/>
    </source>
</evidence>
<name>A0A2K2CQF1_BRADI</name>
<reference evidence="2" key="3">
    <citation type="submission" date="2018-08" db="UniProtKB">
        <authorList>
            <consortium name="EnsemblPlants"/>
        </authorList>
    </citation>
    <scope>IDENTIFICATION</scope>
    <source>
        <strain evidence="2">cv. Bd21</strain>
    </source>
</reference>
<dbReference type="Gramene" id="PNT64252">
    <property type="protein sequence ID" value="PNT64252"/>
    <property type="gene ID" value="BRADI_4g26625v3"/>
</dbReference>
<evidence type="ECO:0000313" key="1">
    <source>
        <dbReference type="EMBL" id="PNT64252.1"/>
    </source>
</evidence>
<dbReference type="Proteomes" id="UP000008810">
    <property type="component" value="Chromosome 4"/>
</dbReference>
<dbReference type="EMBL" id="CM000883">
    <property type="protein sequence ID" value="PNT64252.1"/>
    <property type="molecule type" value="Genomic_DNA"/>
</dbReference>
<proteinExistence type="predicted"/>
<sequence>MPLKSPDVYRFLLWRNNTCENTCCGTGKAHLTVVALWRARNACSTKEEDRQDEELVNYSVGASYFGSGSQFTKTAGDALSVWCLFSQCDPTSYCEIQTWVTYAPESKQKFDECIYILIYFELESWCTCSIMSTAGEIKLHTISVPLR</sequence>
<dbReference type="InParanoid" id="A0A2K2CQF1"/>
<dbReference type="EnsemblPlants" id="PNT64252">
    <property type="protein sequence ID" value="PNT64252"/>
    <property type="gene ID" value="BRADI_4g26625v3"/>
</dbReference>
<gene>
    <name evidence="1" type="ORF">BRADI_4g26625v3</name>
</gene>
<reference evidence="1 2" key="1">
    <citation type="journal article" date="2010" name="Nature">
        <title>Genome sequencing and analysis of the model grass Brachypodium distachyon.</title>
        <authorList>
            <consortium name="International Brachypodium Initiative"/>
        </authorList>
    </citation>
    <scope>NUCLEOTIDE SEQUENCE [LARGE SCALE GENOMIC DNA]</scope>
    <source>
        <strain evidence="1 2">Bd21</strain>
    </source>
</reference>
<accession>A0A2K2CQF1</accession>